<dbReference type="InterPro" id="IPR013714">
    <property type="entry name" value="Golgi_TVP15"/>
</dbReference>
<feature type="compositionally biased region" description="Basic and acidic residues" evidence="5">
    <location>
        <begin position="74"/>
        <end position="83"/>
    </location>
</feature>
<reference evidence="7 8" key="1">
    <citation type="submission" date="2018-03" db="EMBL/GenBank/DDBJ databases">
        <authorList>
            <person name="Fogelqvist J."/>
        </authorList>
    </citation>
    <scope>NUCLEOTIDE SEQUENCE [LARGE SCALE GENOMIC DNA]</scope>
</reference>
<comment type="subcellular location">
    <subcellularLocation>
        <location evidence="1">Membrane</location>
        <topology evidence="1">Multi-pass membrane protein</topology>
    </subcellularLocation>
</comment>
<feature type="transmembrane region" description="Helical" evidence="6">
    <location>
        <begin position="161"/>
        <end position="182"/>
    </location>
</feature>
<organism evidence="7 8">
    <name type="scientific">Plasmodiophora brassicae</name>
    <name type="common">Clubroot disease agent</name>
    <dbReference type="NCBI Taxonomy" id="37360"/>
    <lineage>
        <taxon>Eukaryota</taxon>
        <taxon>Sar</taxon>
        <taxon>Rhizaria</taxon>
        <taxon>Endomyxa</taxon>
        <taxon>Phytomyxea</taxon>
        <taxon>Plasmodiophorida</taxon>
        <taxon>Plasmodiophoridae</taxon>
        <taxon>Plasmodiophora</taxon>
    </lineage>
</organism>
<feature type="transmembrane region" description="Helical" evidence="6">
    <location>
        <begin position="188"/>
        <end position="209"/>
    </location>
</feature>
<feature type="transmembrane region" description="Helical" evidence="6">
    <location>
        <begin position="216"/>
        <end position="237"/>
    </location>
</feature>
<accession>A0A3P3YJD6</accession>
<keyword evidence="4 6" id="KW-0472">Membrane</keyword>
<feature type="transmembrane region" description="Helical" evidence="6">
    <location>
        <begin position="257"/>
        <end position="278"/>
    </location>
</feature>
<evidence type="ECO:0000256" key="4">
    <source>
        <dbReference type="ARBA" id="ARBA00023136"/>
    </source>
</evidence>
<evidence type="ECO:0000256" key="3">
    <source>
        <dbReference type="ARBA" id="ARBA00022989"/>
    </source>
</evidence>
<sequence>MDVQGGQRDEHQRGGNHAHCQRVPSLLSGGSVRDRRTQERFDGSKHGRARMAEGRSGTPSTSFTIQSSTTLSRGTHDRTVDREGRCARRTSARAPVASRLRFDVAPVGVHHKCQQRRDISDDSIGSLKIFTRDAGLAHVQRIALEDGMEARFLWQERVRGLCQGIGFILGALLILAPVTAFSTNAVTFSTFSLALVSIRSIVYGVLVILSELRLNFMLTNALFLTTHWGRSFFYLWIAADVQSSFWFQHASDVLLQIVYYLVVVFAVCASFTNLLLVFSVTHAPKQQPSPVAASKLQAAPDANAKPDLEADI</sequence>
<dbReference type="Proteomes" id="UP000290189">
    <property type="component" value="Unassembled WGS sequence"/>
</dbReference>
<dbReference type="GO" id="GO:0016020">
    <property type="term" value="C:membrane"/>
    <property type="evidence" value="ECO:0007669"/>
    <property type="project" value="UniProtKB-SubCell"/>
</dbReference>
<feature type="compositionally biased region" description="Polar residues" evidence="5">
    <location>
        <begin position="57"/>
        <end position="73"/>
    </location>
</feature>
<keyword evidence="2 6" id="KW-0812">Transmembrane</keyword>
<evidence type="ECO:0000313" key="7">
    <source>
        <dbReference type="EMBL" id="SPR00317.1"/>
    </source>
</evidence>
<proteinExistence type="predicted"/>
<gene>
    <name evidence="7" type="ORF">PLBR_LOCUS7532</name>
</gene>
<dbReference type="Pfam" id="PF08507">
    <property type="entry name" value="COPI_assoc"/>
    <property type="match status" value="1"/>
</dbReference>
<evidence type="ECO:0000313" key="8">
    <source>
        <dbReference type="Proteomes" id="UP000290189"/>
    </source>
</evidence>
<dbReference type="AlphaFoldDB" id="A0A3P3YJD6"/>
<feature type="region of interest" description="Disordered" evidence="5">
    <location>
        <begin position="1"/>
        <end position="83"/>
    </location>
</feature>
<geneLocation type="mitochondrion" evidence="7"/>
<evidence type="ECO:0000256" key="5">
    <source>
        <dbReference type="SAM" id="MobiDB-lite"/>
    </source>
</evidence>
<feature type="region of interest" description="Disordered" evidence="5">
    <location>
        <begin position="291"/>
        <end position="312"/>
    </location>
</feature>
<protein>
    <submittedName>
        <fullName evidence="7">Uncharacterized protein</fullName>
    </submittedName>
</protein>
<feature type="compositionally biased region" description="Basic and acidic residues" evidence="5">
    <location>
        <begin position="32"/>
        <end position="53"/>
    </location>
</feature>
<keyword evidence="7" id="KW-0496">Mitochondrion</keyword>
<keyword evidence="3 6" id="KW-1133">Transmembrane helix</keyword>
<evidence type="ECO:0000256" key="6">
    <source>
        <dbReference type="SAM" id="Phobius"/>
    </source>
</evidence>
<evidence type="ECO:0000256" key="1">
    <source>
        <dbReference type="ARBA" id="ARBA00004141"/>
    </source>
</evidence>
<dbReference type="EMBL" id="OVEO01000014">
    <property type="protein sequence ID" value="SPR00317.1"/>
    <property type="molecule type" value="Genomic_DNA"/>
</dbReference>
<name>A0A3P3YJD6_PLABS</name>
<evidence type="ECO:0000256" key="2">
    <source>
        <dbReference type="ARBA" id="ARBA00022692"/>
    </source>
</evidence>